<gene>
    <name evidence="2" type="ORF">F5891DRAFT_1056588</name>
</gene>
<dbReference type="RefSeq" id="XP_041221487.1">
    <property type="nucleotide sequence ID" value="XM_041362709.1"/>
</dbReference>
<comment type="caution">
    <text evidence="2">The sequence shown here is derived from an EMBL/GenBank/DDBJ whole genome shotgun (WGS) entry which is preliminary data.</text>
</comment>
<keyword evidence="1" id="KW-1133">Transmembrane helix</keyword>
<keyword evidence="3" id="KW-1185">Reference proteome</keyword>
<evidence type="ECO:0000313" key="2">
    <source>
        <dbReference type="EMBL" id="KAG1895911.1"/>
    </source>
</evidence>
<evidence type="ECO:0000256" key="1">
    <source>
        <dbReference type="SAM" id="Phobius"/>
    </source>
</evidence>
<organism evidence="2 3">
    <name type="scientific">Suillus fuscotomentosus</name>
    <dbReference type="NCBI Taxonomy" id="1912939"/>
    <lineage>
        <taxon>Eukaryota</taxon>
        <taxon>Fungi</taxon>
        <taxon>Dikarya</taxon>
        <taxon>Basidiomycota</taxon>
        <taxon>Agaricomycotina</taxon>
        <taxon>Agaricomycetes</taxon>
        <taxon>Agaricomycetidae</taxon>
        <taxon>Boletales</taxon>
        <taxon>Suillineae</taxon>
        <taxon>Suillaceae</taxon>
        <taxon>Suillus</taxon>
    </lineage>
</organism>
<dbReference type="AlphaFoldDB" id="A0AAD4DXG4"/>
<dbReference type="EMBL" id="JABBWK010000061">
    <property type="protein sequence ID" value="KAG1895911.1"/>
    <property type="molecule type" value="Genomic_DNA"/>
</dbReference>
<reference evidence="2" key="1">
    <citation type="journal article" date="2020" name="New Phytol.">
        <title>Comparative genomics reveals dynamic genome evolution in host specialist ectomycorrhizal fungi.</title>
        <authorList>
            <person name="Lofgren L.A."/>
            <person name="Nguyen N.H."/>
            <person name="Vilgalys R."/>
            <person name="Ruytinx J."/>
            <person name="Liao H.L."/>
            <person name="Branco S."/>
            <person name="Kuo A."/>
            <person name="LaButti K."/>
            <person name="Lipzen A."/>
            <person name="Andreopoulos W."/>
            <person name="Pangilinan J."/>
            <person name="Riley R."/>
            <person name="Hundley H."/>
            <person name="Na H."/>
            <person name="Barry K."/>
            <person name="Grigoriev I.V."/>
            <person name="Stajich J.E."/>
            <person name="Kennedy P.G."/>
        </authorList>
    </citation>
    <scope>NUCLEOTIDE SEQUENCE</scope>
    <source>
        <strain evidence="2">FC203</strain>
    </source>
</reference>
<dbReference type="GeneID" id="64657007"/>
<accession>A0AAD4DXG4</accession>
<feature type="transmembrane region" description="Helical" evidence="1">
    <location>
        <begin position="131"/>
        <end position="149"/>
    </location>
</feature>
<sequence length="153" mass="17311">MYQFIKKLSEQCGISFCTISEYLGNAFSVVFEGLKKRFPPPSEAPGHEKRMATTNAVFDRVEEYSLQVVGELGVSKRRLQSLTGSLKSGVKHVVTIGDFREQHTYLAWLPDIAIGIMMLLSQGFLPMILQIVTGKIVMWLLWYLIGLVVSKRR</sequence>
<keyword evidence="1" id="KW-0472">Membrane</keyword>
<keyword evidence="1" id="KW-0812">Transmembrane</keyword>
<proteinExistence type="predicted"/>
<dbReference type="Proteomes" id="UP001195769">
    <property type="component" value="Unassembled WGS sequence"/>
</dbReference>
<name>A0AAD4DXG4_9AGAM</name>
<protein>
    <submittedName>
        <fullName evidence="2">Uncharacterized protein</fullName>
    </submittedName>
</protein>
<evidence type="ECO:0000313" key="3">
    <source>
        <dbReference type="Proteomes" id="UP001195769"/>
    </source>
</evidence>